<dbReference type="Proteomes" id="UP000775213">
    <property type="component" value="Unassembled WGS sequence"/>
</dbReference>
<protein>
    <submittedName>
        <fullName evidence="1">Uncharacterized protein</fullName>
    </submittedName>
</protein>
<evidence type="ECO:0000313" key="1">
    <source>
        <dbReference type="EMBL" id="KAH0467100.1"/>
    </source>
</evidence>
<reference evidence="1 2" key="1">
    <citation type="journal article" date="2021" name="Hortic Res">
        <title>Chromosome-scale assembly of the Dendrobium chrysotoxum genome enhances the understanding of orchid evolution.</title>
        <authorList>
            <person name="Zhang Y."/>
            <person name="Zhang G.Q."/>
            <person name="Zhang D."/>
            <person name="Liu X.D."/>
            <person name="Xu X.Y."/>
            <person name="Sun W.H."/>
            <person name="Yu X."/>
            <person name="Zhu X."/>
            <person name="Wang Z.W."/>
            <person name="Zhao X."/>
            <person name="Zhong W.Y."/>
            <person name="Chen H."/>
            <person name="Yin W.L."/>
            <person name="Huang T."/>
            <person name="Niu S.C."/>
            <person name="Liu Z.J."/>
        </authorList>
    </citation>
    <scope>NUCLEOTIDE SEQUENCE [LARGE SCALE GENOMIC DNA]</scope>
    <source>
        <strain evidence="1">Lindl</strain>
    </source>
</reference>
<dbReference type="EMBL" id="JAGFBR010000005">
    <property type="protein sequence ID" value="KAH0467100.1"/>
    <property type="molecule type" value="Genomic_DNA"/>
</dbReference>
<evidence type="ECO:0000313" key="2">
    <source>
        <dbReference type="Proteomes" id="UP000775213"/>
    </source>
</evidence>
<keyword evidence="2" id="KW-1185">Reference proteome</keyword>
<accession>A0AAV7GZ94</accession>
<dbReference type="AlphaFoldDB" id="A0AAV7GZ94"/>
<name>A0AAV7GZ94_DENCH</name>
<organism evidence="1 2">
    <name type="scientific">Dendrobium chrysotoxum</name>
    <name type="common">Orchid</name>
    <dbReference type="NCBI Taxonomy" id="161865"/>
    <lineage>
        <taxon>Eukaryota</taxon>
        <taxon>Viridiplantae</taxon>
        <taxon>Streptophyta</taxon>
        <taxon>Embryophyta</taxon>
        <taxon>Tracheophyta</taxon>
        <taxon>Spermatophyta</taxon>
        <taxon>Magnoliopsida</taxon>
        <taxon>Liliopsida</taxon>
        <taxon>Asparagales</taxon>
        <taxon>Orchidaceae</taxon>
        <taxon>Epidendroideae</taxon>
        <taxon>Malaxideae</taxon>
        <taxon>Dendrobiinae</taxon>
        <taxon>Dendrobium</taxon>
    </lineage>
</organism>
<sequence>MILTGLRPCQGSIWASKIIPYLRKYKGYWSMVIGEITLVKVAKNLTLKMIIDVIVSVKVCLKDLIQDLMVSKLKSTKGKVEIMETDKNN</sequence>
<proteinExistence type="predicted"/>
<comment type="caution">
    <text evidence="1">The sequence shown here is derived from an EMBL/GenBank/DDBJ whole genome shotgun (WGS) entry which is preliminary data.</text>
</comment>
<gene>
    <name evidence="1" type="ORF">IEQ34_004338</name>
</gene>